<dbReference type="Proteomes" id="UP000297385">
    <property type="component" value="Unassembled WGS sequence"/>
</dbReference>
<evidence type="ECO:0000313" key="1">
    <source>
        <dbReference type="EMBL" id="TFE37005.1"/>
    </source>
</evidence>
<gene>
    <name evidence="1" type="ORF">E2553_42130</name>
</gene>
<evidence type="ECO:0000313" key="2">
    <source>
        <dbReference type="Proteomes" id="UP000297385"/>
    </source>
</evidence>
<dbReference type="EMBL" id="SNVI01000008">
    <property type="protein sequence ID" value="TFE37005.1"/>
    <property type="molecule type" value="Genomic_DNA"/>
</dbReference>
<comment type="caution">
    <text evidence="1">The sequence shown here is derived from an EMBL/GenBank/DDBJ whole genome shotgun (WGS) entry which is preliminary data.</text>
</comment>
<name>A0A4Y8MHV5_9BURK</name>
<organism evidence="1 2">
    <name type="scientific">Paraburkholderia dipogonis</name>
    <dbReference type="NCBI Taxonomy" id="1211383"/>
    <lineage>
        <taxon>Bacteria</taxon>
        <taxon>Pseudomonadati</taxon>
        <taxon>Pseudomonadota</taxon>
        <taxon>Betaproteobacteria</taxon>
        <taxon>Burkholderiales</taxon>
        <taxon>Burkholderiaceae</taxon>
        <taxon>Paraburkholderia</taxon>
    </lineage>
</organism>
<dbReference type="AlphaFoldDB" id="A0A4Y8MHV5"/>
<accession>A0A4Y8MHV5</accession>
<reference evidence="1 2" key="1">
    <citation type="submission" date="2019-03" db="EMBL/GenBank/DDBJ databases">
        <title>Complete Genome Sequence of Paraburkholderia dipogonis ICMP 19430T, a Nitrogen-fixing Symbiont of the South African Invasive Legume Dipogon lignosus in New Zealand.</title>
        <authorList>
            <person name="De Meyer S.E."/>
        </authorList>
    </citation>
    <scope>NUCLEOTIDE SEQUENCE [LARGE SCALE GENOMIC DNA]</scope>
    <source>
        <strain evidence="1 2">ICMP 19430</strain>
    </source>
</reference>
<sequence length="61" mass="6855">MHKQDIQKIVSAAHETADSIVGARAWKTAEDASAMHDVIFWDMVAKRLPNTNIADLLYMLD</sequence>
<protein>
    <submittedName>
        <fullName evidence="1">Uncharacterized protein</fullName>
    </submittedName>
</protein>
<proteinExistence type="predicted"/>